<evidence type="ECO:0000313" key="3">
    <source>
        <dbReference type="EMBL" id="EAU66770.1"/>
    </source>
</evidence>
<accession>Q092X3</accession>
<keyword evidence="2" id="KW-0732">Signal</keyword>
<protein>
    <submittedName>
        <fullName evidence="3">Phosphate-selective porin O and P superfamily</fullName>
    </submittedName>
</protein>
<evidence type="ECO:0000256" key="1">
    <source>
        <dbReference type="SAM" id="MobiDB-lite"/>
    </source>
</evidence>
<dbReference type="Proteomes" id="UP000032702">
    <property type="component" value="Unassembled WGS sequence"/>
</dbReference>
<evidence type="ECO:0000313" key="4">
    <source>
        <dbReference type="Proteomes" id="UP000032702"/>
    </source>
</evidence>
<dbReference type="InterPro" id="IPR023614">
    <property type="entry name" value="Porin_dom_sf"/>
</dbReference>
<organism evidence="3 4">
    <name type="scientific">Stigmatella aurantiaca (strain DW4/3-1)</name>
    <dbReference type="NCBI Taxonomy" id="378806"/>
    <lineage>
        <taxon>Bacteria</taxon>
        <taxon>Pseudomonadati</taxon>
        <taxon>Myxococcota</taxon>
        <taxon>Myxococcia</taxon>
        <taxon>Myxococcales</taxon>
        <taxon>Cystobacterineae</taxon>
        <taxon>Archangiaceae</taxon>
        <taxon>Stigmatella</taxon>
    </lineage>
</organism>
<dbReference type="Gene3D" id="2.40.160.10">
    <property type="entry name" value="Porin"/>
    <property type="match status" value="1"/>
</dbReference>
<evidence type="ECO:0000256" key="2">
    <source>
        <dbReference type="SAM" id="SignalP"/>
    </source>
</evidence>
<dbReference type="Pfam" id="PF07396">
    <property type="entry name" value="Porin_O_P"/>
    <property type="match status" value="1"/>
</dbReference>
<feature type="compositionally biased region" description="Pro residues" evidence="1">
    <location>
        <begin position="52"/>
        <end position="67"/>
    </location>
</feature>
<comment type="caution">
    <text evidence="3">The sequence shown here is derived from an EMBL/GenBank/DDBJ whole genome shotgun (WGS) entry which is preliminary data.</text>
</comment>
<dbReference type="InterPro" id="IPR010870">
    <property type="entry name" value="Porin_O/P"/>
</dbReference>
<proteinExistence type="predicted"/>
<feature type="signal peptide" evidence="2">
    <location>
        <begin position="1"/>
        <end position="26"/>
    </location>
</feature>
<gene>
    <name evidence="3" type="ORF">STIAU_1030</name>
</gene>
<feature type="chain" id="PRO_5004167261" evidence="2">
    <location>
        <begin position="27"/>
        <end position="435"/>
    </location>
</feature>
<feature type="region of interest" description="Disordered" evidence="1">
    <location>
        <begin position="27"/>
        <end position="78"/>
    </location>
</feature>
<dbReference type="EMBL" id="AAMD01000047">
    <property type="protein sequence ID" value="EAU66770.1"/>
    <property type="molecule type" value="Genomic_DNA"/>
</dbReference>
<dbReference type="AlphaFoldDB" id="Q092X3"/>
<name>Q092X3_STIAD</name>
<sequence length="435" mass="47904">MDAAMTKARLSLFLTLFLAVIPPAWSQTSSSTPVAGPQEPTPSGPASTAEPVPAPAPPQPPPPPANPAPTITAEPGRGILVKGPGDRYSFGIRARIQFRDTFLHFDQSDTNEINIRTLRLTVHGNVLSPDLRYTIQLAFGGNDFETGSSSPIFDAFVDYTRHRDLNIRVGQFFVPFDRARTIREFALQMVDRQQVVRELTLDRDVGVMFSSTNLFGLHEWLGYNLFIGGGDGRNRFAAYEAGPLAVLRLTLRPFGTFDDDQEGDLTRAARPRLALGLAGAYNYKTSRRNSTFGTAFTAGTVNYTNLAADLVFKYRGFSLLAEGLWRKASEDVLEGTVNGTVTREPTRSGYGYFVQGGFLVNPTVELTARWEELFARHGTDPQLQQLVQTQGKQAGGGVNVYLNGHAFKLQGDYFYIFGPEGEPRHLARIQLDASF</sequence>
<dbReference type="SUPFAM" id="SSF56935">
    <property type="entry name" value="Porins"/>
    <property type="match status" value="1"/>
</dbReference>
<reference evidence="3 4" key="1">
    <citation type="submission" date="2006-04" db="EMBL/GenBank/DDBJ databases">
        <authorList>
            <person name="Nierman W.C."/>
        </authorList>
    </citation>
    <scope>NUCLEOTIDE SEQUENCE [LARGE SCALE GENOMIC DNA]</scope>
    <source>
        <strain evidence="3 4">DW4/3-1</strain>
    </source>
</reference>